<dbReference type="InterPro" id="IPR039859">
    <property type="entry name" value="PFA4/ZDH16/20/ERF2-like"/>
</dbReference>
<dbReference type="eggNOG" id="KOG1314">
    <property type="taxonomic scope" value="Eukaryota"/>
</dbReference>
<accession>B4N6Y8</accession>
<keyword evidence="1" id="KW-0472">Membrane</keyword>
<organism evidence="2 3">
    <name type="scientific">Drosophila willistoni</name>
    <name type="common">Fruit fly</name>
    <dbReference type="NCBI Taxonomy" id="7260"/>
    <lineage>
        <taxon>Eukaryota</taxon>
        <taxon>Metazoa</taxon>
        <taxon>Ecdysozoa</taxon>
        <taxon>Arthropoda</taxon>
        <taxon>Hexapoda</taxon>
        <taxon>Insecta</taxon>
        <taxon>Pterygota</taxon>
        <taxon>Neoptera</taxon>
        <taxon>Endopterygota</taxon>
        <taxon>Diptera</taxon>
        <taxon>Brachycera</taxon>
        <taxon>Muscomorpha</taxon>
        <taxon>Ephydroidea</taxon>
        <taxon>Drosophilidae</taxon>
        <taxon>Drosophila</taxon>
        <taxon>Sophophora</taxon>
    </lineage>
</organism>
<dbReference type="Proteomes" id="UP000007798">
    <property type="component" value="Unassembled WGS sequence"/>
</dbReference>
<dbReference type="AlphaFoldDB" id="B4N6Y8"/>
<dbReference type="GO" id="GO:0005783">
    <property type="term" value="C:endoplasmic reticulum"/>
    <property type="evidence" value="ECO:0007669"/>
    <property type="project" value="EnsemblMetazoa"/>
</dbReference>
<dbReference type="OrthoDB" id="331948at2759"/>
<keyword evidence="3" id="KW-1185">Reference proteome</keyword>
<dbReference type="KEGG" id="dwi:6646432"/>
<dbReference type="GO" id="GO:0016409">
    <property type="term" value="F:palmitoyltransferase activity"/>
    <property type="evidence" value="ECO:0007669"/>
    <property type="project" value="InterPro"/>
</dbReference>
<evidence type="ECO:0000256" key="1">
    <source>
        <dbReference type="SAM" id="Phobius"/>
    </source>
</evidence>
<name>B4N6Y8_DROWI</name>
<keyword evidence="1" id="KW-0812">Transmembrane</keyword>
<feature type="transmembrane region" description="Helical" evidence="1">
    <location>
        <begin position="34"/>
        <end position="55"/>
    </location>
</feature>
<evidence type="ECO:0000313" key="3">
    <source>
        <dbReference type="Proteomes" id="UP000007798"/>
    </source>
</evidence>
<keyword evidence="1" id="KW-1133">Transmembrane helix</keyword>
<reference evidence="2 3" key="1">
    <citation type="journal article" date="2007" name="Nature">
        <title>Evolution of genes and genomes on the Drosophila phylogeny.</title>
        <authorList>
            <consortium name="Drosophila 12 Genomes Consortium"/>
            <person name="Clark A.G."/>
            <person name="Eisen M.B."/>
            <person name="Smith D.R."/>
            <person name="Bergman C.M."/>
            <person name="Oliver B."/>
            <person name="Markow T.A."/>
            <person name="Kaufman T.C."/>
            <person name="Kellis M."/>
            <person name="Gelbart W."/>
            <person name="Iyer V.N."/>
            <person name="Pollard D.A."/>
            <person name="Sackton T.B."/>
            <person name="Larracuente A.M."/>
            <person name="Singh N.D."/>
            <person name="Abad J.P."/>
            <person name="Abt D.N."/>
            <person name="Adryan B."/>
            <person name="Aguade M."/>
            <person name="Akashi H."/>
            <person name="Anderson W.W."/>
            <person name="Aquadro C.F."/>
            <person name="Ardell D.H."/>
            <person name="Arguello R."/>
            <person name="Artieri C.G."/>
            <person name="Barbash D.A."/>
            <person name="Barker D."/>
            <person name="Barsanti P."/>
            <person name="Batterham P."/>
            <person name="Batzoglou S."/>
            <person name="Begun D."/>
            <person name="Bhutkar A."/>
            <person name="Blanco E."/>
            <person name="Bosak S.A."/>
            <person name="Bradley R.K."/>
            <person name="Brand A.D."/>
            <person name="Brent M.R."/>
            <person name="Brooks A.N."/>
            <person name="Brown R.H."/>
            <person name="Butlin R.K."/>
            <person name="Caggese C."/>
            <person name="Calvi B.R."/>
            <person name="Bernardo de Carvalho A."/>
            <person name="Caspi A."/>
            <person name="Castrezana S."/>
            <person name="Celniker S.E."/>
            <person name="Chang J.L."/>
            <person name="Chapple C."/>
            <person name="Chatterji S."/>
            <person name="Chinwalla A."/>
            <person name="Civetta A."/>
            <person name="Clifton S.W."/>
            <person name="Comeron J.M."/>
            <person name="Costello J.C."/>
            <person name="Coyne J.A."/>
            <person name="Daub J."/>
            <person name="David R.G."/>
            <person name="Delcher A.L."/>
            <person name="Delehaunty K."/>
            <person name="Do C.B."/>
            <person name="Ebling H."/>
            <person name="Edwards K."/>
            <person name="Eickbush T."/>
            <person name="Evans J.D."/>
            <person name="Filipski A."/>
            <person name="Findeiss S."/>
            <person name="Freyhult E."/>
            <person name="Fulton L."/>
            <person name="Fulton R."/>
            <person name="Garcia A.C."/>
            <person name="Gardiner A."/>
            <person name="Garfield D.A."/>
            <person name="Garvin B.E."/>
            <person name="Gibson G."/>
            <person name="Gilbert D."/>
            <person name="Gnerre S."/>
            <person name="Godfrey J."/>
            <person name="Good R."/>
            <person name="Gotea V."/>
            <person name="Gravely B."/>
            <person name="Greenberg A.J."/>
            <person name="Griffiths-Jones S."/>
            <person name="Gross S."/>
            <person name="Guigo R."/>
            <person name="Gustafson E.A."/>
            <person name="Haerty W."/>
            <person name="Hahn M.W."/>
            <person name="Halligan D.L."/>
            <person name="Halpern A.L."/>
            <person name="Halter G.M."/>
            <person name="Han M.V."/>
            <person name="Heger A."/>
            <person name="Hillier L."/>
            <person name="Hinrichs A.S."/>
            <person name="Holmes I."/>
            <person name="Hoskins R.A."/>
            <person name="Hubisz M.J."/>
            <person name="Hultmark D."/>
            <person name="Huntley M.A."/>
            <person name="Jaffe D.B."/>
            <person name="Jagadeeshan S."/>
            <person name="Jeck W.R."/>
            <person name="Johnson J."/>
            <person name="Jones C.D."/>
            <person name="Jordan W.C."/>
            <person name="Karpen G.H."/>
            <person name="Kataoka E."/>
            <person name="Keightley P.D."/>
            <person name="Kheradpour P."/>
            <person name="Kirkness E.F."/>
            <person name="Koerich L.B."/>
            <person name="Kristiansen K."/>
            <person name="Kudrna D."/>
            <person name="Kulathinal R.J."/>
            <person name="Kumar S."/>
            <person name="Kwok R."/>
            <person name="Lander E."/>
            <person name="Langley C.H."/>
            <person name="Lapoint R."/>
            <person name="Lazzaro B.P."/>
            <person name="Lee S.J."/>
            <person name="Levesque L."/>
            <person name="Li R."/>
            <person name="Lin C.F."/>
            <person name="Lin M.F."/>
            <person name="Lindblad-Toh K."/>
            <person name="Llopart A."/>
            <person name="Long M."/>
            <person name="Low L."/>
            <person name="Lozovsky E."/>
            <person name="Lu J."/>
            <person name="Luo M."/>
            <person name="Machado C.A."/>
            <person name="Makalowski W."/>
            <person name="Marzo M."/>
            <person name="Matsuda M."/>
            <person name="Matzkin L."/>
            <person name="McAllister B."/>
            <person name="McBride C.S."/>
            <person name="McKernan B."/>
            <person name="McKernan K."/>
            <person name="Mendez-Lago M."/>
            <person name="Minx P."/>
            <person name="Mollenhauer M.U."/>
            <person name="Montooth K."/>
            <person name="Mount S.M."/>
            <person name="Mu X."/>
            <person name="Myers E."/>
            <person name="Negre B."/>
            <person name="Newfeld S."/>
            <person name="Nielsen R."/>
            <person name="Noor M.A."/>
            <person name="O'Grady P."/>
            <person name="Pachter L."/>
            <person name="Papaceit M."/>
            <person name="Parisi M.J."/>
            <person name="Parisi M."/>
            <person name="Parts L."/>
            <person name="Pedersen J.S."/>
            <person name="Pesole G."/>
            <person name="Phillippy A.M."/>
            <person name="Ponting C.P."/>
            <person name="Pop M."/>
            <person name="Porcelli D."/>
            <person name="Powell J.R."/>
            <person name="Prohaska S."/>
            <person name="Pruitt K."/>
            <person name="Puig M."/>
            <person name="Quesneville H."/>
            <person name="Ram K.R."/>
            <person name="Rand D."/>
            <person name="Rasmussen M.D."/>
            <person name="Reed L.K."/>
            <person name="Reenan R."/>
            <person name="Reily A."/>
            <person name="Remington K.A."/>
            <person name="Rieger T.T."/>
            <person name="Ritchie M.G."/>
            <person name="Robin C."/>
            <person name="Rogers Y.H."/>
            <person name="Rohde C."/>
            <person name="Rozas J."/>
            <person name="Rubenfield M.J."/>
            <person name="Ruiz A."/>
            <person name="Russo S."/>
            <person name="Salzberg S.L."/>
            <person name="Sanchez-Gracia A."/>
            <person name="Saranga D.J."/>
            <person name="Sato H."/>
            <person name="Schaeffer S.W."/>
            <person name="Schatz M.C."/>
            <person name="Schlenke T."/>
            <person name="Schwartz R."/>
            <person name="Segarra C."/>
            <person name="Singh R.S."/>
            <person name="Sirot L."/>
            <person name="Sirota M."/>
            <person name="Sisneros N.B."/>
            <person name="Smith C.D."/>
            <person name="Smith T.F."/>
            <person name="Spieth J."/>
            <person name="Stage D.E."/>
            <person name="Stark A."/>
            <person name="Stephan W."/>
            <person name="Strausberg R.L."/>
            <person name="Strempel S."/>
            <person name="Sturgill D."/>
            <person name="Sutton G."/>
            <person name="Sutton G.G."/>
            <person name="Tao W."/>
            <person name="Teichmann S."/>
            <person name="Tobari Y.N."/>
            <person name="Tomimura Y."/>
            <person name="Tsolas J.M."/>
            <person name="Valente V.L."/>
            <person name="Venter E."/>
            <person name="Venter J.C."/>
            <person name="Vicario S."/>
            <person name="Vieira F.G."/>
            <person name="Vilella A.J."/>
            <person name="Villasante A."/>
            <person name="Walenz B."/>
            <person name="Wang J."/>
            <person name="Wasserman M."/>
            <person name="Watts T."/>
            <person name="Wilson D."/>
            <person name="Wilson R.K."/>
            <person name="Wing R.A."/>
            <person name="Wolfner M.F."/>
            <person name="Wong A."/>
            <person name="Wong G.K."/>
            <person name="Wu C.I."/>
            <person name="Wu G."/>
            <person name="Yamamoto D."/>
            <person name="Yang H.P."/>
            <person name="Yang S.P."/>
            <person name="Yorke J.A."/>
            <person name="Yoshida K."/>
            <person name="Zdobnov E."/>
            <person name="Zhang P."/>
            <person name="Zhang Y."/>
            <person name="Zimin A.V."/>
            <person name="Baldwin J."/>
            <person name="Abdouelleil A."/>
            <person name="Abdulkadir J."/>
            <person name="Abebe A."/>
            <person name="Abera B."/>
            <person name="Abreu J."/>
            <person name="Acer S.C."/>
            <person name="Aftuck L."/>
            <person name="Alexander A."/>
            <person name="An P."/>
            <person name="Anderson E."/>
            <person name="Anderson S."/>
            <person name="Arachi H."/>
            <person name="Azer M."/>
            <person name="Bachantsang P."/>
            <person name="Barry A."/>
            <person name="Bayul T."/>
            <person name="Berlin A."/>
            <person name="Bessette D."/>
            <person name="Bloom T."/>
            <person name="Blye J."/>
            <person name="Boguslavskiy L."/>
            <person name="Bonnet C."/>
            <person name="Boukhgalter B."/>
            <person name="Bourzgui I."/>
            <person name="Brown A."/>
            <person name="Cahill P."/>
            <person name="Channer S."/>
            <person name="Cheshatsang Y."/>
            <person name="Chuda L."/>
            <person name="Citroen M."/>
            <person name="Collymore A."/>
            <person name="Cooke P."/>
            <person name="Costello M."/>
            <person name="D'Aco K."/>
            <person name="Daza R."/>
            <person name="De Haan G."/>
            <person name="DeGray S."/>
            <person name="DeMaso C."/>
            <person name="Dhargay N."/>
            <person name="Dooley K."/>
            <person name="Dooley E."/>
            <person name="Doricent M."/>
            <person name="Dorje P."/>
            <person name="Dorjee K."/>
            <person name="Dupes A."/>
            <person name="Elong R."/>
            <person name="Falk J."/>
            <person name="Farina A."/>
            <person name="Faro S."/>
            <person name="Ferguson D."/>
            <person name="Fisher S."/>
            <person name="Foley C.D."/>
            <person name="Franke A."/>
            <person name="Friedrich D."/>
            <person name="Gadbois L."/>
            <person name="Gearin G."/>
            <person name="Gearin C.R."/>
            <person name="Giannoukos G."/>
            <person name="Goode T."/>
            <person name="Graham J."/>
            <person name="Grandbois E."/>
            <person name="Grewal S."/>
            <person name="Gyaltsen K."/>
            <person name="Hafez N."/>
            <person name="Hagos B."/>
            <person name="Hall J."/>
            <person name="Henson C."/>
            <person name="Hollinger A."/>
            <person name="Honan T."/>
            <person name="Huard M.D."/>
            <person name="Hughes L."/>
            <person name="Hurhula B."/>
            <person name="Husby M.E."/>
            <person name="Kamat A."/>
            <person name="Kanga B."/>
            <person name="Kashin S."/>
            <person name="Khazanovich D."/>
            <person name="Kisner P."/>
            <person name="Lance K."/>
            <person name="Lara M."/>
            <person name="Lee W."/>
            <person name="Lennon N."/>
            <person name="Letendre F."/>
            <person name="LeVine R."/>
            <person name="Lipovsky A."/>
            <person name="Liu X."/>
            <person name="Liu J."/>
            <person name="Liu S."/>
            <person name="Lokyitsang T."/>
            <person name="Lokyitsang Y."/>
            <person name="Lubonja R."/>
            <person name="Lui A."/>
            <person name="MacDonald P."/>
            <person name="Magnisalis V."/>
            <person name="Maru K."/>
            <person name="Matthews C."/>
            <person name="McCusker W."/>
            <person name="McDonough S."/>
            <person name="Mehta T."/>
            <person name="Meldrim J."/>
            <person name="Meneus L."/>
            <person name="Mihai O."/>
            <person name="Mihalev A."/>
            <person name="Mihova T."/>
            <person name="Mittelman R."/>
            <person name="Mlenga V."/>
            <person name="Montmayeur A."/>
            <person name="Mulrain L."/>
            <person name="Navidi A."/>
            <person name="Naylor J."/>
            <person name="Negash T."/>
            <person name="Nguyen T."/>
            <person name="Nguyen N."/>
            <person name="Nicol R."/>
            <person name="Norbu C."/>
            <person name="Norbu N."/>
            <person name="Novod N."/>
            <person name="O'Neill B."/>
            <person name="Osman S."/>
            <person name="Markiewicz E."/>
            <person name="Oyono O.L."/>
            <person name="Patti C."/>
            <person name="Phunkhang P."/>
            <person name="Pierre F."/>
            <person name="Priest M."/>
            <person name="Raghuraman S."/>
            <person name="Rege F."/>
            <person name="Reyes R."/>
            <person name="Rise C."/>
            <person name="Rogov P."/>
            <person name="Ross K."/>
            <person name="Ryan E."/>
            <person name="Settipalli S."/>
            <person name="Shea T."/>
            <person name="Sherpa N."/>
            <person name="Shi L."/>
            <person name="Shih D."/>
            <person name="Sparrow T."/>
            <person name="Spaulding J."/>
            <person name="Stalker J."/>
            <person name="Stange-Thomann N."/>
            <person name="Stavropoulos S."/>
            <person name="Stone C."/>
            <person name="Strader C."/>
            <person name="Tesfaye S."/>
            <person name="Thomson T."/>
            <person name="Thoulutsang Y."/>
            <person name="Thoulutsang D."/>
            <person name="Topham K."/>
            <person name="Topping I."/>
            <person name="Tsamla T."/>
            <person name="Vassiliev H."/>
            <person name="Vo A."/>
            <person name="Wangchuk T."/>
            <person name="Wangdi T."/>
            <person name="Weiand M."/>
            <person name="Wilkinson J."/>
            <person name="Wilson A."/>
            <person name="Yadav S."/>
            <person name="Young G."/>
            <person name="Yu Q."/>
            <person name="Zembek L."/>
            <person name="Zhong D."/>
            <person name="Zimmer A."/>
            <person name="Zwirko Z."/>
            <person name="Jaffe D.B."/>
            <person name="Alvarez P."/>
            <person name="Brockman W."/>
            <person name="Butler J."/>
            <person name="Chin C."/>
            <person name="Gnerre S."/>
            <person name="Grabherr M."/>
            <person name="Kleber M."/>
            <person name="Mauceli E."/>
            <person name="MacCallum I."/>
        </authorList>
    </citation>
    <scope>NUCLEOTIDE SEQUENCE [LARGE SCALE GENOMIC DNA]</scope>
    <source>
        <strain evidence="3">Tucson 14030-0811.24</strain>
    </source>
</reference>
<dbReference type="HOGENOM" id="CLU_044394_1_0_1"/>
<protein>
    <submittedName>
        <fullName evidence="2">Uncharacterized protein</fullName>
    </submittedName>
</protein>
<sequence length="248" mass="29034">MLQASVILSLAFYRGLFRRHFIYHGMRHLATIRLNMLNAMLTMFSFGVAVGSIMATGKLVYNQMKSVFTNQTEIEQWIVKKARFRRVLNAKHSQMFLYPYDLGWLTNFNQVFDWDFQQHGDGIVWPVRKGCDQYTLTREQLSQKLDKLARTRRYRCIYPATGHWMPIWSQGLMTGICIPYTDDPRICLEPNDLVHVTRIQDYWLYGERVQQPNEKERRKGPKRGWLPSRCVIEVTDNDESAGGDGDGD</sequence>
<dbReference type="EMBL" id="CH964168">
    <property type="protein sequence ID" value="EDW80127.2"/>
    <property type="molecule type" value="Genomic_DNA"/>
</dbReference>
<evidence type="ECO:0000313" key="2">
    <source>
        <dbReference type="EMBL" id="EDW80127.2"/>
    </source>
</evidence>
<gene>
    <name evidence="2" type="primary">Dwil\GK24311</name>
    <name evidence="2" type="ORF">Dwil_GK24311</name>
</gene>
<dbReference type="InParanoid" id="B4N6Y8"/>
<proteinExistence type="predicted"/>
<dbReference type="PANTHER" id="PTHR12246">
    <property type="entry name" value="PALMITOYLTRANSFERASE ZDHHC16"/>
    <property type="match status" value="1"/>
</dbReference>